<reference evidence="10" key="1">
    <citation type="submission" date="2014-09" db="EMBL/GenBank/DDBJ databases">
        <authorList>
            <person name="Magalhaes I.L.F."/>
            <person name="Oliveira U."/>
            <person name="Santos F.R."/>
            <person name="Vidigal T.H.D.A."/>
            <person name="Brescovit A.D."/>
            <person name="Santos A.J."/>
        </authorList>
    </citation>
    <scope>NUCLEOTIDE SEQUENCE</scope>
</reference>
<dbReference type="CDD" id="cd05822">
    <property type="entry name" value="TLP_HIUase"/>
    <property type="match status" value="1"/>
</dbReference>
<keyword evidence="6 8" id="KW-0378">Hydrolase</keyword>
<comment type="subunit">
    <text evidence="4 8">Homotetramer.</text>
</comment>
<dbReference type="InterPro" id="IPR014306">
    <property type="entry name" value="Hydroxyisourate_hydrolase"/>
</dbReference>
<evidence type="ECO:0000313" key="11">
    <source>
        <dbReference type="EMBL" id="JAP96803.1"/>
    </source>
</evidence>
<comment type="function">
    <text evidence="2">Catalyzes the hydrolysis of 5-hydroxyisourate (HIU) to 2-oxo-4-hydroxy-4-carboxy-5-ureidoimidazoline (OHCU).</text>
</comment>
<comment type="similarity">
    <text evidence="3 8">Belongs to the transthyretin family. 5-hydroxyisourate hydrolase subfamily.</text>
</comment>
<dbReference type="PROSITE" id="PS00769">
    <property type="entry name" value="TRANSTHYRETIN_2"/>
    <property type="match status" value="1"/>
</dbReference>
<evidence type="ECO:0000256" key="5">
    <source>
        <dbReference type="ARBA" id="ARBA00022631"/>
    </source>
</evidence>
<sequence length="145" mass="16128">MSSYINFVLELTRVFPQLNTMSNELNQASNVIPITCHVLDTSSGLPAAGLSVTLYKMAPDVGNHWVEINKDKTNSDGRLPGFTKPGSISPGIHKMKFETEQYFSSKGAKTFYPYVEVVFNIEDGNTHYHVPLLLSPYGYSTYRGS</sequence>
<dbReference type="GO" id="GO:0033971">
    <property type="term" value="F:hydroxyisourate hydrolase activity"/>
    <property type="evidence" value="ECO:0007669"/>
    <property type="project" value="UniProtKB-EC"/>
</dbReference>
<feature type="binding site" evidence="7">
    <location>
        <position position="78"/>
    </location>
    <ligand>
        <name>substrate</name>
    </ligand>
</feature>
<name>A0A0K8T498_LYGHE</name>
<dbReference type="PROSITE" id="PS00768">
    <property type="entry name" value="TRANSTHYRETIN_1"/>
    <property type="match status" value="1"/>
</dbReference>
<evidence type="ECO:0000256" key="7">
    <source>
        <dbReference type="PIRSR" id="PIRSR600895-51"/>
    </source>
</evidence>
<gene>
    <name evidence="11" type="primary">Urah_1</name>
    <name evidence="11" type="ORF">g.67839</name>
</gene>
<evidence type="ECO:0000256" key="1">
    <source>
        <dbReference type="ARBA" id="ARBA00001043"/>
    </source>
</evidence>
<feature type="domain" description="Transthyretin/hydroxyisourate hydrolase" evidence="9">
    <location>
        <begin position="29"/>
        <end position="144"/>
    </location>
</feature>
<dbReference type="InterPro" id="IPR000895">
    <property type="entry name" value="Transthyretin/HIU_hydrolase"/>
</dbReference>
<feature type="binding site" evidence="7">
    <location>
        <position position="142"/>
    </location>
    <ligand>
        <name>substrate</name>
    </ligand>
</feature>
<dbReference type="Gene3D" id="2.60.40.180">
    <property type="entry name" value="Transthyretin/hydroxyisourate hydrolase domain"/>
    <property type="match status" value="1"/>
</dbReference>
<evidence type="ECO:0000256" key="4">
    <source>
        <dbReference type="ARBA" id="ARBA00011881"/>
    </source>
</evidence>
<evidence type="ECO:0000259" key="9">
    <source>
        <dbReference type="SMART" id="SM00095"/>
    </source>
</evidence>
<dbReference type="AlphaFoldDB" id="A0A0K8T498"/>
<dbReference type="InterPro" id="IPR023416">
    <property type="entry name" value="Transthyretin/HIU_hydrolase_d"/>
</dbReference>
<dbReference type="EMBL" id="GBRD01005463">
    <property type="protein sequence ID" value="JAG60358.1"/>
    <property type="molecule type" value="Transcribed_RNA"/>
</dbReference>
<dbReference type="EMBL" id="GDHC01021825">
    <property type="protein sequence ID" value="JAP96803.1"/>
    <property type="molecule type" value="Transcribed_RNA"/>
</dbReference>
<reference evidence="11" key="2">
    <citation type="journal article" date="2016" name="Gigascience">
        <title>De novo construction of an expanded transcriptome assembly for the western tarnished plant bug, Lygus hesperus.</title>
        <authorList>
            <person name="Tassone E.E."/>
            <person name="Geib S.M."/>
            <person name="Hall B."/>
            <person name="Fabrick J.A."/>
            <person name="Brent C.S."/>
            <person name="Hull J.J."/>
        </authorList>
    </citation>
    <scope>NUCLEOTIDE SEQUENCE</scope>
</reference>
<evidence type="ECO:0000256" key="2">
    <source>
        <dbReference type="ARBA" id="ARBA00002704"/>
    </source>
</evidence>
<feature type="binding site" evidence="7">
    <location>
        <position position="37"/>
    </location>
    <ligand>
        <name>substrate</name>
    </ligand>
</feature>
<proteinExistence type="inferred from homology"/>
<dbReference type="Pfam" id="PF00576">
    <property type="entry name" value="Transthyretin"/>
    <property type="match status" value="1"/>
</dbReference>
<dbReference type="PANTHER" id="PTHR10395:SF7">
    <property type="entry name" value="5-HYDROXYISOURATE HYDROLASE"/>
    <property type="match status" value="1"/>
</dbReference>
<dbReference type="SUPFAM" id="SSF49472">
    <property type="entry name" value="Transthyretin (synonym: prealbumin)"/>
    <property type="match status" value="1"/>
</dbReference>
<accession>A0A0K8T498</accession>
<dbReference type="InterPro" id="IPR036817">
    <property type="entry name" value="Transthyretin/HIU_hydrolase_sf"/>
</dbReference>
<dbReference type="InterPro" id="IPR023418">
    <property type="entry name" value="Thyroxine_BS"/>
</dbReference>
<protein>
    <recommendedName>
        <fullName evidence="8">5-hydroxyisourate hydrolase</fullName>
        <shortName evidence="8">HIU hydrolase</shortName>
        <shortName evidence="8">HIUHase</shortName>
        <ecNumber evidence="8">3.5.2.17</ecNumber>
    </recommendedName>
</protein>
<evidence type="ECO:0000256" key="8">
    <source>
        <dbReference type="RuleBase" id="RU361270"/>
    </source>
</evidence>
<dbReference type="EC" id="3.5.2.17" evidence="8"/>
<dbReference type="GO" id="GO:0006144">
    <property type="term" value="P:purine nucleobase metabolic process"/>
    <property type="evidence" value="ECO:0007669"/>
    <property type="project" value="UniProtKB-KW"/>
</dbReference>
<evidence type="ECO:0000256" key="6">
    <source>
        <dbReference type="ARBA" id="ARBA00022801"/>
    </source>
</evidence>
<evidence type="ECO:0000256" key="3">
    <source>
        <dbReference type="ARBA" id="ARBA00009850"/>
    </source>
</evidence>
<comment type="catalytic activity">
    <reaction evidence="1 8">
        <text>5-hydroxyisourate + H2O = 5-hydroxy-2-oxo-4-ureido-2,5-dihydro-1H-imidazole-5-carboxylate + H(+)</text>
        <dbReference type="Rhea" id="RHEA:23736"/>
        <dbReference type="ChEBI" id="CHEBI:15377"/>
        <dbReference type="ChEBI" id="CHEBI:15378"/>
        <dbReference type="ChEBI" id="CHEBI:18072"/>
        <dbReference type="ChEBI" id="CHEBI:58639"/>
        <dbReference type="EC" id="3.5.2.17"/>
    </reaction>
</comment>
<organism evidence="10">
    <name type="scientific">Lygus hesperus</name>
    <name type="common">Western plant bug</name>
    <dbReference type="NCBI Taxonomy" id="30085"/>
    <lineage>
        <taxon>Eukaryota</taxon>
        <taxon>Metazoa</taxon>
        <taxon>Ecdysozoa</taxon>
        <taxon>Arthropoda</taxon>
        <taxon>Hexapoda</taxon>
        <taxon>Insecta</taxon>
        <taxon>Pterygota</taxon>
        <taxon>Neoptera</taxon>
        <taxon>Paraneoptera</taxon>
        <taxon>Hemiptera</taxon>
        <taxon>Heteroptera</taxon>
        <taxon>Panheteroptera</taxon>
        <taxon>Cimicomorpha</taxon>
        <taxon>Miridae</taxon>
        <taxon>Mirini</taxon>
        <taxon>Lygus</taxon>
    </lineage>
</organism>
<dbReference type="NCBIfam" id="TIGR02962">
    <property type="entry name" value="hdxy_isourate"/>
    <property type="match status" value="1"/>
</dbReference>
<dbReference type="PRINTS" id="PR00189">
    <property type="entry name" value="TRNSTHYRETIN"/>
</dbReference>
<dbReference type="SMR" id="A0A0K8T498"/>
<dbReference type="SMART" id="SM00095">
    <property type="entry name" value="TR_THY"/>
    <property type="match status" value="1"/>
</dbReference>
<dbReference type="InterPro" id="IPR023419">
    <property type="entry name" value="Transthyretin_CS"/>
</dbReference>
<evidence type="ECO:0000313" key="10">
    <source>
        <dbReference type="EMBL" id="JAG60358.1"/>
    </source>
</evidence>
<dbReference type="PANTHER" id="PTHR10395">
    <property type="entry name" value="URICASE AND TRANSTHYRETIN-RELATED"/>
    <property type="match status" value="1"/>
</dbReference>
<keyword evidence="5 8" id="KW-0659">Purine metabolism</keyword>